<feature type="signal peptide" evidence="22">
    <location>
        <begin position="1"/>
        <end position="20"/>
    </location>
</feature>
<dbReference type="AlphaFoldDB" id="A0AAP0HTR2"/>
<dbReference type="Gene3D" id="3.30.200.20">
    <property type="entry name" value="Phosphorylase Kinase, domain 1"/>
    <property type="match status" value="1"/>
</dbReference>
<evidence type="ECO:0000313" key="24">
    <source>
        <dbReference type="EMBL" id="KAK9095475.1"/>
    </source>
</evidence>
<dbReference type="Pfam" id="PF13855">
    <property type="entry name" value="LRR_8"/>
    <property type="match status" value="1"/>
</dbReference>
<keyword evidence="4" id="KW-1003">Cell membrane</keyword>
<evidence type="ECO:0000259" key="23">
    <source>
        <dbReference type="PROSITE" id="PS50011"/>
    </source>
</evidence>
<evidence type="ECO:0000313" key="25">
    <source>
        <dbReference type="Proteomes" id="UP001419268"/>
    </source>
</evidence>
<feature type="region of interest" description="Disordered" evidence="20">
    <location>
        <begin position="1005"/>
        <end position="1042"/>
    </location>
</feature>
<evidence type="ECO:0000256" key="16">
    <source>
        <dbReference type="ARBA" id="ARBA00023136"/>
    </source>
</evidence>
<feature type="domain" description="Protein kinase" evidence="23">
    <location>
        <begin position="720"/>
        <end position="1001"/>
    </location>
</feature>
<dbReference type="FunFam" id="1.10.510.10:FF:000632">
    <property type="entry name" value="leucine-rich repeat receptor-like protein kinase TDR"/>
    <property type="match status" value="1"/>
</dbReference>
<feature type="binding site" evidence="19">
    <location>
        <position position="749"/>
    </location>
    <ligand>
        <name>ATP</name>
        <dbReference type="ChEBI" id="CHEBI:30616"/>
    </ligand>
</feature>
<evidence type="ECO:0000256" key="14">
    <source>
        <dbReference type="ARBA" id="ARBA00022840"/>
    </source>
</evidence>
<keyword evidence="17" id="KW-0675">Receptor</keyword>
<evidence type="ECO:0000256" key="3">
    <source>
        <dbReference type="ARBA" id="ARBA00022473"/>
    </source>
</evidence>
<dbReference type="PANTHER" id="PTHR48053">
    <property type="entry name" value="LEUCINE RICH REPEAT FAMILY PROTEIN, EXPRESSED"/>
    <property type="match status" value="1"/>
</dbReference>
<evidence type="ECO:0000256" key="21">
    <source>
        <dbReference type="SAM" id="Phobius"/>
    </source>
</evidence>
<keyword evidence="14 19" id="KW-0067">ATP-binding</keyword>
<dbReference type="SUPFAM" id="SSF52047">
    <property type="entry name" value="RNI-like"/>
    <property type="match status" value="1"/>
</dbReference>
<dbReference type="PROSITE" id="PS51450">
    <property type="entry name" value="LRR"/>
    <property type="match status" value="1"/>
</dbReference>
<evidence type="ECO:0000256" key="9">
    <source>
        <dbReference type="ARBA" id="ARBA00022692"/>
    </source>
</evidence>
<evidence type="ECO:0000256" key="6">
    <source>
        <dbReference type="ARBA" id="ARBA00022553"/>
    </source>
</evidence>
<evidence type="ECO:0000256" key="19">
    <source>
        <dbReference type="PROSITE-ProRule" id="PRU10141"/>
    </source>
</evidence>
<dbReference type="EC" id="2.7.11.1" evidence="2"/>
<keyword evidence="11" id="KW-0677">Repeat</keyword>
<keyword evidence="6" id="KW-0597">Phosphoprotein</keyword>
<keyword evidence="13" id="KW-0418">Kinase</keyword>
<dbReference type="Pfam" id="PF00069">
    <property type="entry name" value="Pkinase"/>
    <property type="match status" value="1"/>
</dbReference>
<keyword evidence="18" id="KW-0325">Glycoprotein</keyword>
<keyword evidence="12 19" id="KW-0547">Nucleotide-binding</keyword>
<dbReference type="GO" id="GO:0004674">
    <property type="term" value="F:protein serine/threonine kinase activity"/>
    <property type="evidence" value="ECO:0007669"/>
    <property type="project" value="UniProtKB-KW"/>
</dbReference>
<keyword evidence="15 21" id="KW-1133">Transmembrane helix</keyword>
<dbReference type="InterPro" id="IPR000719">
    <property type="entry name" value="Prot_kinase_dom"/>
</dbReference>
<dbReference type="SUPFAM" id="SSF52058">
    <property type="entry name" value="L domain-like"/>
    <property type="match status" value="1"/>
</dbReference>
<keyword evidence="8" id="KW-0808">Transferase</keyword>
<evidence type="ECO:0000256" key="1">
    <source>
        <dbReference type="ARBA" id="ARBA00004162"/>
    </source>
</evidence>
<evidence type="ECO:0000256" key="2">
    <source>
        <dbReference type="ARBA" id="ARBA00012513"/>
    </source>
</evidence>
<dbReference type="Gene3D" id="1.10.510.10">
    <property type="entry name" value="Transferase(Phosphotransferase) domain 1"/>
    <property type="match status" value="1"/>
</dbReference>
<dbReference type="GO" id="GO:0009791">
    <property type="term" value="P:post-embryonic development"/>
    <property type="evidence" value="ECO:0007669"/>
    <property type="project" value="UniProtKB-ARBA"/>
</dbReference>
<dbReference type="InterPro" id="IPR051716">
    <property type="entry name" value="Plant_RL_S/T_kinase"/>
</dbReference>
<dbReference type="GO" id="GO:1905393">
    <property type="term" value="P:plant organ formation"/>
    <property type="evidence" value="ECO:0007669"/>
    <property type="project" value="UniProtKB-ARBA"/>
</dbReference>
<dbReference type="GO" id="GO:0005886">
    <property type="term" value="C:plasma membrane"/>
    <property type="evidence" value="ECO:0007669"/>
    <property type="project" value="UniProtKB-SubCell"/>
</dbReference>
<dbReference type="PRINTS" id="PR00019">
    <property type="entry name" value="LEURICHRPT"/>
</dbReference>
<feature type="compositionally biased region" description="Basic and acidic residues" evidence="20">
    <location>
        <begin position="1015"/>
        <end position="1026"/>
    </location>
</feature>
<feature type="transmembrane region" description="Helical" evidence="21">
    <location>
        <begin position="657"/>
        <end position="677"/>
    </location>
</feature>
<dbReference type="InterPro" id="IPR017441">
    <property type="entry name" value="Protein_kinase_ATP_BS"/>
</dbReference>
<dbReference type="Proteomes" id="UP001419268">
    <property type="component" value="Unassembled WGS sequence"/>
</dbReference>
<keyword evidence="16 21" id="KW-0472">Membrane</keyword>
<keyword evidence="10 22" id="KW-0732">Signal</keyword>
<dbReference type="InterPro" id="IPR032675">
    <property type="entry name" value="LRR_dom_sf"/>
</dbReference>
<feature type="chain" id="PRO_5042895269" description="non-specific serine/threonine protein kinase" evidence="22">
    <location>
        <begin position="21"/>
        <end position="1042"/>
    </location>
</feature>
<dbReference type="InterPro" id="IPR011009">
    <property type="entry name" value="Kinase-like_dom_sf"/>
</dbReference>
<evidence type="ECO:0000256" key="17">
    <source>
        <dbReference type="ARBA" id="ARBA00023170"/>
    </source>
</evidence>
<gene>
    <name evidence="24" type="ORF">Scep_026944</name>
</gene>
<evidence type="ECO:0000256" key="7">
    <source>
        <dbReference type="ARBA" id="ARBA00022614"/>
    </source>
</evidence>
<comment type="caution">
    <text evidence="24">The sequence shown here is derived from an EMBL/GenBank/DDBJ whole genome shotgun (WGS) entry which is preliminary data.</text>
</comment>
<comment type="subcellular location">
    <subcellularLocation>
        <location evidence="1">Cell membrane</location>
        <topology evidence="1">Single-pass membrane protein</topology>
    </subcellularLocation>
</comment>
<evidence type="ECO:0000256" key="4">
    <source>
        <dbReference type="ARBA" id="ARBA00022475"/>
    </source>
</evidence>
<evidence type="ECO:0000256" key="22">
    <source>
        <dbReference type="SAM" id="SignalP"/>
    </source>
</evidence>
<dbReference type="SMART" id="SM00369">
    <property type="entry name" value="LRR_TYP"/>
    <property type="match status" value="6"/>
</dbReference>
<evidence type="ECO:0000256" key="13">
    <source>
        <dbReference type="ARBA" id="ARBA00022777"/>
    </source>
</evidence>
<dbReference type="SUPFAM" id="SSF56112">
    <property type="entry name" value="Protein kinase-like (PK-like)"/>
    <property type="match status" value="1"/>
</dbReference>
<dbReference type="FunFam" id="3.80.10.10:FF:000233">
    <property type="entry name" value="Leucine-rich repeat receptor-like protein kinase TDR"/>
    <property type="match status" value="1"/>
</dbReference>
<sequence length="1042" mass="114028">MKKPLLNILFFLSLSLTTLSLPSHQTSLNLQLISLLSLKSSLIDPLNTLHDWNYTNINTTKNAPNWWWCSWSGVQCDPATSKVTSLDLSNRNLSGFLPLQLKFLSSSLAHLNLSRNAFNGPFPPHIFDLPLLRTLDINHNDFNSSFPPGISNLKLLEFFNAFSNSFTGALPVEIAGLRSLRYLNLGGSFFQGKIQSKLFGELKSLEFLYFAGNSLNGSIPSELGLLSGIQRLEIGYNALSGGIPKEIGNLSNLTYLDLSNNNLSGFLPPEIGNLSKLESLFLFKNHLTGPIPESFSGLKASKEIDLSDNALSGSIPLGFSNLKWLKNLSLMNNRLIGEIPEGVGELEFLESLLLWNNSLSGKLPPKLGSNSKLQKLDVSSNSLSGPLPPNLCRGNKLFRVILFRNQFDSEIPKSLANCSSLWRFRIEDNRFQGPIPQGFGLLPNLTFMDVSMNNLSGNIPMDLGDSSGLEYLNISKNLFGFQLPENIWRANNLQIFSAKFSGIVGSIPDFVGCRNVYKIELDGNSMNGSIPWDISHCQKLVTLSISRNDLTGIIPYELSTLPAITEVDLSRNRLSGSIPANFDNSSTIEMFNVSFNLLSGEIPAAGAVFPNLHRSSFLGNPGLCGKILDKSCNSAVAGDGDADVTSRRRNGKTSGGAIVWIMAVSFGIGLFIMIAGTKCFKANHSRRSFHHGQQQKPGPWTLTAFHRLTFTVDDVLECLNMSDTIIGMGSTGSVYKAVMPGGEIIAVKKLWAKQKETVMMRRRRGVLAEVEVLGNVRHRNIVRLLACCSNNVTTLLLYEYMPNGSLDDVLHGKSKGHVAADWGTRYKIAVGVAQGVCYLHHDCDPAIVHRDVKPSNILLDAEMEARVADFGVAKLIQSDVQTMSVIAGSYGYIAPEYAYTLQVDEKSDIYSYGVVLMEMLCGRRSVDREFGEGNSIVDWVRSKIKEKDGLSEILDKKAGSGCKQVMEEMVMAMRVALLCTSRNPADRPSMREVIAMLNEAKPKRKTVSSCAGGGTDDHVNGNESEKNTSGGNGGAITSPLAH</sequence>
<evidence type="ECO:0000256" key="20">
    <source>
        <dbReference type="SAM" id="MobiDB-lite"/>
    </source>
</evidence>
<dbReference type="GO" id="GO:0005524">
    <property type="term" value="F:ATP binding"/>
    <property type="evidence" value="ECO:0007669"/>
    <property type="project" value="UniProtKB-UniRule"/>
</dbReference>
<dbReference type="PROSITE" id="PS50011">
    <property type="entry name" value="PROTEIN_KINASE_DOM"/>
    <property type="match status" value="1"/>
</dbReference>
<keyword evidence="9 21" id="KW-0812">Transmembrane</keyword>
<dbReference type="SMART" id="SM00220">
    <property type="entry name" value="S_TKc"/>
    <property type="match status" value="1"/>
</dbReference>
<dbReference type="FunFam" id="3.30.200.20:FF:000292">
    <property type="entry name" value="Leucine-rich repeat receptor-like serine/threonine-protein kinase BAM1"/>
    <property type="match status" value="1"/>
</dbReference>
<keyword evidence="5" id="KW-0723">Serine/threonine-protein kinase</keyword>
<dbReference type="PANTHER" id="PTHR48053:SF171">
    <property type="entry name" value="PROTEIN KINASE DOMAIN-CONTAINING PROTEIN"/>
    <property type="match status" value="1"/>
</dbReference>
<dbReference type="Gene3D" id="3.80.10.10">
    <property type="entry name" value="Ribonuclease Inhibitor"/>
    <property type="match status" value="5"/>
</dbReference>
<organism evidence="24 25">
    <name type="scientific">Stephania cephalantha</name>
    <dbReference type="NCBI Taxonomy" id="152367"/>
    <lineage>
        <taxon>Eukaryota</taxon>
        <taxon>Viridiplantae</taxon>
        <taxon>Streptophyta</taxon>
        <taxon>Embryophyta</taxon>
        <taxon>Tracheophyta</taxon>
        <taxon>Spermatophyta</taxon>
        <taxon>Magnoliopsida</taxon>
        <taxon>Ranunculales</taxon>
        <taxon>Menispermaceae</taxon>
        <taxon>Menispermoideae</taxon>
        <taxon>Cissampelideae</taxon>
        <taxon>Stephania</taxon>
    </lineage>
</organism>
<name>A0AAP0HTR2_9MAGN</name>
<evidence type="ECO:0000256" key="18">
    <source>
        <dbReference type="ARBA" id="ARBA00023180"/>
    </source>
</evidence>
<dbReference type="Pfam" id="PF00560">
    <property type="entry name" value="LRR_1"/>
    <property type="match status" value="6"/>
</dbReference>
<evidence type="ECO:0000256" key="10">
    <source>
        <dbReference type="ARBA" id="ARBA00022729"/>
    </source>
</evidence>
<dbReference type="GO" id="GO:0048367">
    <property type="term" value="P:shoot system development"/>
    <property type="evidence" value="ECO:0007669"/>
    <property type="project" value="UniProtKB-ARBA"/>
</dbReference>
<evidence type="ECO:0000256" key="5">
    <source>
        <dbReference type="ARBA" id="ARBA00022527"/>
    </source>
</evidence>
<reference evidence="24 25" key="1">
    <citation type="submission" date="2024-01" db="EMBL/GenBank/DDBJ databases">
        <title>Genome assemblies of Stephania.</title>
        <authorList>
            <person name="Yang L."/>
        </authorList>
    </citation>
    <scope>NUCLEOTIDE SEQUENCE [LARGE SCALE GENOMIC DNA]</scope>
    <source>
        <strain evidence="24">JXDWG</strain>
        <tissue evidence="24">Leaf</tissue>
    </source>
</reference>
<dbReference type="GO" id="GO:0048608">
    <property type="term" value="P:reproductive structure development"/>
    <property type="evidence" value="ECO:0007669"/>
    <property type="project" value="UniProtKB-ARBA"/>
</dbReference>
<keyword evidence="7" id="KW-0433">Leucine-rich repeat</keyword>
<evidence type="ECO:0000256" key="8">
    <source>
        <dbReference type="ARBA" id="ARBA00022679"/>
    </source>
</evidence>
<dbReference type="InterPro" id="IPR008271">
    <property type="entry name" value="Ser/Thr_kinase_AS"/>
</dbReference>
<keyword evidence="3" id="KW-0217">Developmental protein</keyword>
<dbReference type="InterPro" id="IPR003591">
    <property type="entry name" value="Leu-rich_rpt_typical-subtyp"/>
</dbReference>
<proteinExistence type="predicted"/>
<dbReference type="PROSITE" id="PS00108">
    <property type="entry name" value="PROTEIN_KINASE_ST"/>
    <property type="match status" value="1"/>
</dbReference>
<dbReference type="PROSITE" id="PS00107">
    <property type="entry name" value="PROTEIN_KINASE_ATP"/>
    <property type="match status" value="1"/>
</dbReference>
<dbReference type="InterPro" id="IPR001611">
    <property type="entry name" value="Leu-rich_rpt"/>
</dbReference>
<evidence type="ECO:0000256" key="15">
    <source>
        <dbReference type="ARBA" id="ARBA00022989"/>
    </source>
</evidence>
<dbReference type="EMBL" id="JBBNAG010000011">
    <property type="protein sequence ID" value="KAK9095475.1"/>
    <property type="molecule type" value="Genomic_DNA"/>
</dbReference>
<evidence type="ECO:0000256" key="11">
    <source>
        <dbReference type="ARBA" id="ARBA00022737"/>
    </source>
</evidence>
<dbReference type="FunFam" id="3.80.10.10:FF:000095">
    <property type="entry name" value="LRR receptor-like serine/threonine-protein kinase GSO1"/>
    <property type="match status" value="1"/>
</dbReference>
<accession>A0AAP0HTR2</accession>
<keyword evidence="25" id="KW-1185">Reference proteome</keyword>
<protein>
    <recommendedName>
        <fullName evidence="2">non-specific serine/threonine protein kinase</fullName>
        <ecNumber evidence="2">2.7.11.1</ecNumber>
    </recommendedName>
</protein>
<evidence type="ECO:0000256" key="12">
    <source>
        <dbReference type="ARBA" id="ARBA00022741"/>
    </source>
</evidence>